<dbReference type="InterPro" id="IPR003152">
    <property type="entry name" value="FATC_dom"/>
</dbReference>
<feature type="region of interest" description="Disordered" evidence="2">
    <location>
        <begin position="1609"/>
        <end position="1674"/>
    </location>
</feature>
<dbReference type="InterPro" id="IPR000403">
    <property type="entry name" value="PI3/4_kinase_cat_dom"/>
</dbReference>
<dbReference type="WBParaSite" id="ECPE_0001003301-mRNA-1">
    <property type="protein sequence ID" value="ECPE_0001003301-mRNA-1"/>
    <property type="gene ID" value="ECPE_0001003301"/>
</dbReference>
<dbReference type="OrthoDB" id="10065496at2759"/>
<evidence type="ECO:0000313" key="7">
    <source>
        <dbReference type="WBParaSite" id="ECPE_0001003301-mRNA-1"/>
    </source>
</evidence>
<dbReference type="InterPro" id="IPR036940">
    <property type="entry name" value="PI3/4_kinase_cat_sf"/>
</dbReference>
<dbReference type="SMART" id="SM01343">
    <property type="entry name" value="FATC"/>
    <property type="match status" value="1"/>
</dbReference>
<sequence>MHGEPASQARDVTSFICEPGGGSLQIHGARGPGATLGGPAIWEACLHQVLVRLSLPDPAIRNCLVALLTRLILTGRETESTQITNRTTHWRSSSLRFAAHLVFPSVVAAMDSMDRPIKVISPLTKKTAGANLEPCHQDAYNRGSGSGFVQIVSALQAAGFGSLVRQVETFVLELQRLTLLWEELWLGCLLQHLDELAKKVTLLETETKRSMQWSNFDHHSSTENTLADKENRVSESPMSEIKRIPSDKQTVANSNSIQDVLCVKFVAVAQPTLDLISRLSSLTLDVQPETPHEEWFQKAFGSTIRHLSETLSHPTELMDGKHLLNSVRQLVYQLQTVHQSASNAPVNRIFPRLTQMHFGDQSDSTEPSFPGIPLPGRPELESAHLINRVTILPTKTKPKRLLFRARNGHTYPYLLKGLEDLRLDDRIMRLFELINVALAQQRDVDLIQLNQMCARTYAITPLGVRAGLLQMVHGAVPLFSLYKRWQIRSSKPLDATDDPDSSRAVAVPRPGELFHARLKESLLAAGLPYQPQARNSWPIETLRHVFLSLESETPSDLLARELWAANPSAASWWSTSRTFCRSIGLMSVLGYIVGLGDRHLDNLLTDLTTGHLIHIDYNVCFDKGRNLRVAERVPFRLTRILRHTLGPLAQGRLVRGTFRVAAEQTLTVARSVIDPFLIQLKAFLIDPLVDWQDRKQSNSTSSVMVTDFTHLSAYYGGGSSATRYHFWASCMRKQSRVSAEARTCAGLLATRLYDLYHSTSLVDVCSALSAARSCFQFWVSWCQTARDLSEAEQCQQILIGCAPSNLDAAETRCKNSEEGSARVMQLRTSLRERLVIWNNEALPLCRIFSRLSDPTWLPSLMAMQASTNLELNSVLTQYFLLARIYLTHPGLFADDNLGWTQELHALHNVLEQFVDGSEQLETCLNRFTQLNYHKISRNPNGQLVELLEHAIHRSRCVLSELQDSLQVSNAPEGGTLSGAIRPESDNLHLFVYDQGVFGVSAYVWALIDYLPGVIGNILSLESDFDAEAGERFNEDLTQGVSETNPLNQLSLSAEYLTVLFSVFYHQPTGTLQFSAGFEADAQREMAFMYAVRDATLCISQLRTNLIRLLILPETESALIDAASPSSNDDESNDLVEQFTELMARYVTESDPVGLRDRVNHFLRECRTTITSRDVRLHQVLLAVHLALTNTTTQMEEIAMRIRELTVTAPAWFYVDVISQSVSNLLSRCHSWRNGATTLWGWEQTGGADIEPSFRCSWVDEVYAMGLMAFVSILEEGRAHWNAIRGTSAAPTQDLVLNPCSEAIDRFVSRLVSRTGLASLLAFSFGRLFCSLVEDTGIQIRRLVMESEHNAKVAGVHNAVLQLSAEKLAETVGLHLAAVQPVTVHHLRGPASNLIHRLAIHANQANDYLFSAIKLELARKHHDRLQQSLAVLRWISPTSDKPQMFNDFEQLVNEESNVSESIKSCQLLTPNVDSVLCNLKQTIASIEDNASGIADVDNPTLCDVARAICFAEEMRISGIESYSGYTQSLRLLTDLKQALQEEEAYARKYSLKWPAAGWLDQRCPSCADGTAKNNRTLRAQLQADVRSAKSQFNQAQMQIMRIRSELLAPLGLKGDSDSHPTNPNEQTSIVMNRHGNKRPNCKHSRSNLSTSPGLVLSSSPNDSSMAAPTRASPLTSKLRSALTTLQSQRLSELRQLVKLLNRCESARTQLAVDGDSGNVHIWAGWLDKHQSWTNLVLSTLRQLSKFLTKLSANCRLDSQSVGTNQESYCVDESNAFNNLSDEAEIAERLLLDCSSIHANLWSALLEPLFEALQRVVEPDESLSHLVLQLLAPIKSQIQSLFTVDSEQNLLASSVELVNQTIVRTVDQISSNREDFCDTTQDAINAQAFEVWCRTRDRLIGHDPLLEPFQTSANTSNTVDKNNTSNDDRDMDGRNMSVHQQVDACIRAATDIDNLALMYEGWTAWV</sequence>
<dbReference type="PROSITE" id="PS51190">
    <property type="entry name" value="FATC"/>
    <property type="match status" value="1"/>
</dbReference>
<evidence type="ECO:0000259" key="4">
    <source>
        <dbReference type="PROSITE" id="PS51190"/>
    </source>
</evidence>
<protein>
    <submittedName>
        <fullName evidence="7">PI3K/PI4K domain-containing protein</fullName>
    </submittedName>
</protein>
<gene>
    <name evidence="5" type="ORF">ECPE_LOCUS10001</name>
</gene>
<feature type="domain" description="PI3K/PI4K catalytic" evidence="3">
    <location>
        <begin position="385"/>
        <end position="738"/>
    </location>
</feature>
<dbReference type="SMART" id="SM00146">
    <property type="entry name" value="PI3Kc"/>
    <property type="match status" value="1"/>
</dbReference>
<organism evidence="7">
    <name type="scientific">Echinostoma caproni</name>
    <dbReference type="NCBI Taxonomy" id="27848"/>
    <lineage>
        <taxon>Eukaryota</taxon>
        <taxon>Metazoa</taxon>
        <taxon>Spiralia</taxon>
        <taxon>Lophotrochozoa</taxon>
        <taxon>Platyhelminthes</taxon>
        <taxon>Trematoda</taxon>
        <taxon>Digenea</taxon>
        <taxon>Plagiorchiida</taxon>
        <taxon>Echinostomata</taxon>
        <taxon>Echinostomatoidea</taxon>
        <taxon>Echinostomatidae</taxon>
        <taxon>Echinostoma</taxon>
    </lineage>
</organism>
<dbReference type="GO" id="GO:0004674">
    <property type="term" value="F:protein serine/threonine kinase activity"/>
    <property type="evidence" value="ECO:0007669"/>
    <property type="project" value="TreeGrafter"/>
</dbReference>
<feature type="compositionally biased region" description="Polar residues" evidence="2">
    <location>
        <begin position="1907"/>
        <end position="1923"/>
    </location>
</feature>
<dbReference type="Gene3D" id="1.10.1070.11">
    <property type="entry name" value="Phosphatidylinositol 3-/4-kinase, catalytic domain"/>
    <property type="match status" value="1"/>
</dbReference>
<feature type="region of interest" description="Disordered" evidence="2">
    <location>
        <begin position="1906"/>
        <end position="1932"/>
    </location>
</feature>
<feature type="region of interest" description="Disordered" evidence="2">
    <location>
        <begin position="218"/>
        <end position="247"/>
    </location>
</feature>
<dbReference type="PANTHER" id="PTHR11139:SF71">
    <property type="entry name" value="SERINE_THREONINE-PROTEIN KINASE SMG1"/>
    <property type="match status" value="1"/>
</dbReference>
<evidence type="ECO:0000256" key="1">
    <source>
        <dbReference type="SAM" id="Coils"/>
    </source>
</evidence>
<accession>A0A183ASR6</accession>
<dbReference type="SUPFAM" id="SSF56112">
    <property type="entry name" value="Protein kinase-like (PK-like)"/>
    <property type="match status" value="1"/>
</dbReference>
<evidence type="ECO:0000259" key="3">
    <source>
        <dbReference type="PROSITE" id="PS50290"/>
    </source>
</evidence>
<feature type="domain" description="FATC" evidence="4">
    <location>
        <begin position="1932"/>
        <end position="1964"/>
    </location>
</feature>
<feature type="coiled-coil region" evidence="1">
    <location>
        <begin position="1577"/>
        <end position="1604"/>
    </location>
</feature>
<proteinExistence type="predicted"/>
<evidence type="ECO:0000313" key="6">
    <source>
        <dbReference type="Proteomes" id="UP000272942"/>
    </source>
</evidence>
<dbReference type="InterPro" id="IPR050517">
    <property type="entry name" value="DDR_Repair_Kinase"/>
</dbReference>
<dbReference type="GO" id="GO:0005634">
    <property type="term" value="C:nucleus"/>
    <property type="evidence" value="ECO:0007669"/>
    <property type="project" value="TreeGrafter"/>
</dbReference>
<feature type="compositionally biased region" description="Polar residues" evidence="2">
    <location>
        <begin position="1618"/>
        <end position="1629"/>
    </location>
</feature>
<dbReference type="PROSITE" id="PS50290">
    <property type="entry name" value="PI3_4_KINASE_3"/>
    <property type="match status" value="1"/>
</dbReference>
<dbReference type="SMART" id="SM01345">
    <property type="entry name" value="Rapamycin_bind"/>
    <property type="match status" value="1"/>
</dbReference>
<dbReference type="Pfam" id="PF02260">
    <property type="entry name" value="FATC"/>
    <property type="match status" value="1"/>
</dbReference>
<reference evidence="5 6" key="2">
    <citation type="submission" date="2018-11" db="EMBL/GenBank/DDBJ databases">
        <authorList>
            <consortium name="Pathogen Informatics"/>
        </authorList>
    </citation>
    <scope>NUCLEOTIDE SEQUENCE [LARGE SCALE GENOMIC DNA]</scope>
    <source>
        <strain evidence="5 6">Egypt</strain>
    </source>
</reference>
<feature type="compositionally biased region" description="Polar residues" evidence="2">
    <location>
        <begin position="1645"/>
        <end position="1674"/>
    </location>
</feature>
<keyword evidence="6" id="KW-1185">Reference proteome</keyword>
<keyword evidence="1" id="KW-0175">Coiled coil</keyword>
<evidence type="ECO:0000313" key="5">
    <source>
        <dbReference type="EMBL" id="VDP86325.1"/>
    </source>
</evidence>
<dbReference type="Gene3D" id="3.30.1010.10">
    <property type="entry name" value="Phosphatidylinositol 3-kinase Catalytic Subunit, Chain A, domain 4"/>
    <property type="match status" value="1"/>
</dbReference>
<feature type="compositionally biased region" description="Basic residues" evidence="2">
    <location>
        <begin position="1633"/>
        <end position="1644"/>
    </location>
</feature>
<dbReference type="GO" id="GO:0000184">
    <property type="term" value="P:nuclear-transcribed mRNA catabolic process, nonsense-mediated decay"/>
    <property type="evidence" value="ECO:0007669"/>
    <property type="project" value="TreeGrafter"/>
</dbReference>
<dbReference type="PANTHER" id="PTHR11139">
    <property type="entry name" value="ATAXIA TELANGIECTASIA MUTATED ATM -RELATED"/>
    <property type="match status" value="1"/>
</dbReference>
<name>A0A183ASR6_9TREM</name>
<evidence type="ECO:0000256" key="2">
    <source>
        <dbReference type="SAM" id="MobiDB-lite"/>
    </source>
</evidence>
<feature type="compositionally biased region" description="Basic and acidic residues" evidence="2">
    <location>
        <begin position="218"/>
        <end position="233"/>
    </location>
</feature>
<dbReference type="EMBL" id="UZAN01048308">
    <property type="protein sequence ID" value="VDP86325.1"/>
    <property type="molecule type" value="Genomic_DNA"/>
</dbReference>
<dbReference type="Pfam" id="PF00454">
    <property type="entry name" value="PI3_PI4_kinase"/>
    <property type="match status" value="1"/>
</dbReference>
<dbReference type="InterPro" id="IPR011009">
    <property type="entry name" value="Kinase-like_dom_sf"/>
</dbReference>
<reference evidence="7" key="1">
    <citation type="submission" date="2016-06" db="UniProtKB">
        <authorList>
            <consortium name="WormBaseParasite"/>
        </authorList>
    </citation>
    <scope>IDENTIFICATION</scope>
</reference>
<dbReference type="Proteomes" id="UP000272942">
    <property type="component" value="Unassembled WGS sequence"/>
</dbReference>